<gene>
    <name evidence="2" type="ORF">EV380_0532</name>
</gene>
<dbReference type="EMBL" id="SHLA01000001">
    <property type="protein sequence ID" value="RZU60977.1"/>
    <property type="molecule type" value="Genomic_DNA"/>
</dbReference>
<sequence>MTPAALQATRTPTLLWDVVRVVAAVLIVAAAARQLGQSVSFALTTDTAHGSHLPTVVANFLSFFTIESNLLAAAVLLVAAIRSFRARGREAQDPAWLATLLVCASTYMIVTGVVYNVLLRGIELPQGQTVPWSNEVLHVVGPLVMLLDVLLAPRRRALPWSAIGVVVLYPIAWAAYTLLRANTVVAPLSGDPWWYPYPFLDPHLQGGYGVVAAYIAAIAVLISLAGWGVIAAGRRRARA</sequence>
<dbReference type="InterPro" id="IPR049713">
    <property type="entry name" value="Pr6Pr-like"/>
</dbReference>
<dbReference type="OrthoDB" id="9809977at2"/>
<name>A0A4Q8AA55_9MICC</name>
<evidence type="ECO:0000313" key="2">
    <source>
        <dbReference type="EMBL" id="RZU60977.1"/>
    </source>
</evidence>
<evidence type="ECO:0000256" key="1">
    <source>
        <dbReference type="SAM" id="Phobius"/>
    </source>
</evidence>
<feature type="transmembrane region" description="Helical" evidence="1">
    <location>
        <begin position="14"/>
        <end position="36"/>
    </location>
</feature>
<dbReference type="AlphaFoldDB" id="A0A4Q8AA55"/>
<keyword evidence="1" id="KW-0472">Membrane</keyword>
<dbReference type="NCBIfam" id="NF038065">
    <property type="entry name" value="Pr6Pr"/>
    <property type="match status" value="1"/>
</dbReference>
<feature type="transmembrane region" description="Helical" evidence="1">
    <location>
        <begin position="56"/>
        <end position="84"/>
    </location>
</feature>
<accession>A0A4Q8AA55</accession>
<keyword evidence="1" id="KW-1133">Transmembrane helix</keyword>
<evidence type="ECO:0000313" key="3">
    <source>
        <dbReference type="Proteomes" id="UP000292685"/>
    </source>
</evidence>
<dbReference type="RefSeq" id="WP_130449164.1">
    <property type="nucleotide sequence ID" value="NZ_SHLA01000001.1"/>
</dbReference>
<feature type="transmembrane region" description="Helical" evidence="1">
    <location>
        <begin position="160"/>
        <end position="179"/>
    </location>
</feature>
<dbReference type="Proteomes" id="UP000292685">
    <property type="component" value="Unassembled WGS sequence"/>
</dbReference>
<protein>
    <recommendedName>
        <fullName evidence="4">FAR-17a/AIG1-like protein</fullName>
    </recommendedName>
</protein>
<reference evidence="2 3" key="1">
    <citation type="submission" date="2019-02" db="EMBL/GenBank/DDBJ databases">
        <title>Sequencing the genomes of 1000 actinobacteria strains.</title>
        <authorList>
            <person name="Klenk H.-P."/>
        </authorList>
    </citation>
    <scope>NUCLEOTIDE SEQUENCE [LARGE SCALE GENOMIC DNA]</scope>
    <source>
        <strain evidence="2 3">DSM 17364</strain>
    </source>
</reference>
<evidence type="ECO:0008006" key="4">
    <source>
        <dbReference type="Google" id="ProtNLM"/>
    </source>
</evidence>
<feature type="transmembrane region" description="Helical" evidence="1">
    <location>
        <begin position="96"/>
        <end position="116"/>
    </location>
</feature>
<keyword evidence="1" id="KW-0812">Transmembrane</keyword>
<proteinExistence type="predicted"/>
<keyword evidence="3" id="KW-1185">Reference proteome</keyword>
<feature type="transmembrane region" description="Helical" evidence="1">
    <location>
        <begin position="136"/>
        <end position="153"/>
    </location>
</feature>
<comment type="caution">
    <text evidence="2">The sequence shown here is derived from an EMBL/GenBank/DDBJ whole genome shotgun (WGS) entry which is preliminary data.</text>
</comment>
<feature type="transmembrane region" description="Helical" evidence="1">
    <location>
        <begin position="208"/>
        <end position="230"/>
    </location>
</feature>
<organism evidence="2 3">
    <name type="scientific">Zhihengliuella halotolerans</name>
    <dbReference type="NCBI Taxonomy" id="370736"/>
    <lineage>
        <taxon>Bacteria</taxon>
        <taxon>Bacillati</taxon>
        <taxon>Actinomycetota</taxon>
        <taxon>Actinomycetes</taxon>
        <taxon>Micrococcales</taxon>
        <taxon>Micrococcaceae</taxon>
        <taxon>Zhihengliuella</taxon>
    </lineage>
</organism>